<dbReference type="SUPFAM" id="SSF56601">
    <property type="entry name" value="beta-lactamase/transpeptidase-like"/>
    <property type="match status" value="1"/>
</dbReference>
<dbReference type="PANTHER" id="PTHR46825:SF7">
    <property type="entry name" value="D-ALANYL-D-ALANINE CARBOXYPEPTIDASE"/>
    <property type="match status" value="1"/>
</dbReference>
<evidence type="ECO:0000313" key="2">
    <source>
        <dbReference type="EMBL" id="MPL69761.1"/>
    </source>
</evidence>
<dbReference type="InterPro" id="IPR012338">
    <property type="entry name" value="Beta-lactam/transpept-like"/>
</dbReference>
<evidence type="ECO:0000259" key="1">
    <source>
        <dbReference type="Pfam" id="PF00144"/>
    </source>
</evidence>
<organism evidence="2">
    <name type="scientific">bioreactor metagenome</name>
    <dbReference type="NCBI Taxonomy" id="1076179"/>
    <lineage>
        <taxon>unclassified sequences</taxon>
        <taxon>metagenomes</taxon>
        <taxon>ecological metagenomes</taxon>
    </lineage>
</organism>
<name>A0A644TVQ5_9ZZZZ</name>
<feature type="domain" description="Beta-lactamase-related" evidence="1">
    <location>
        <begin position="54"/>
        <end position="377"/>
    </location>
</feature>
<proteinExistence type="predicted"/>
<dbReference type="PANTHER" id="PTHR46825">
    <property type="entry name" value="D-ALANYL-D-ALANINE-CARBOXYPEPTIDASE/ENDOPEPTIDASE AMPH"/>
    <property type="match status" value="1"/>
</dbReference>
<dbReference type="AlphaFoldDB" id="A0A644TVQ5"/>
<dbReference type="EMBL" id="VSSQ01000049">
    <property type="protein sequence ID" value="MPL69761.1"/>
    <property type="molecule type" value="Genomic_DNA"/>
</dbReference>
<comment type="caution">
    <text evidence="2">The sequence shown here is derived from an EMBL/GenBank/DDBJ whole genome shotgun (WGS) entry which is preliminary data.</text>
</comment>
<protein>
    <recommendedName>
        <fullName evidence="1">Beta-lactamase-related domain-containing protein</fullName>
    </recommendedName>
</protein>
<dbReference type="InterPro" id="IPR050491">
    <property type="entry name" value="AmpC-like"/>
</dbReference>
<reference evidence="2" key="1">
    <citation type="submission" date="2019-08" db="EMBL/GenBank/DDBJ databases">
        <authorList>
            <person name="Kucharzyk K."/>
            <person name="Murdoch R.W."/>
            <person name="Higgins S."/>
            <person name="Loffler F."/>
        </authorList>
    </citation>
    <scope>NUCLEOTIDE SEQUENCE</scope>
</reference>
<gene>
    <name evidence="2" type="ORF">SDC9_15510</name>
</gene>
<dbReference type="Gene3D" id="3.40.710.10">
    <property type="entry name" value="DD-peptidase/beta-lactamase superfamily"/>
    <property type="match status" value="1"/>
</dbReference>
<dbReference type="PROSITE" id="PS51257">
    <property type="entry name" value="PROKAR_LIPOPROTEIN"/>
    <property type="match status" value="1"/>
</dbReference>
<sequence>MPKILSVIALALTGLLITGCSSDEIKKPVALDCPVEENPAFQSNTKSIAYKKILDDYVRRGLPGISLLVKDSTGFFIGSSGMADIAGNIPMQPCHMAKIASVTKMMIGVTVMRLQEKGVLSLNDPVNKYIPENTLKKIGNGNAPVTIRNLMNHTTGFYDVIGDRGFYLQILNDPTRKWTAGELLEYVYNKEAMFSFRPADTVGYSNTNYLLISMVIESATGVPHAVVFRDEVISRLSMNDTRYYWHDPLPETGVARGYYDLYNNGSIGDITNWNTGSGNGYTGVYSTVWDMYLFADALFESKTLLSQPSLDEMLTFHPDIEERKQIGVACFKDFIDIGNPERDFAWGHRGRELGYSADLYYFPEYKATMALIVNYGTDGNSSLRPVFLEMRDKIARTITQN</sequence>
<accession>A0A644TVQ5</accession>
<dbReference type="InterPro" id="IPR001466">
    <property type="entry name" value="Beta-lactam-related"/>
</dbReference>
<dbReference type="Pfam" id="PF00144">
    <property type="entry name" value="Beta-lactamase"/>
    <property type="match status" value="1"/>
</dbReference>